<dbReference type="GO" id="GO:0015774">
    <property type="term" value="P:polysaccharide transport"/>
    <property type="evidence" value="ECO:0007669"/>
    <property type="project" value="TreeGrafter"/>
</dbReference>
<keyword evidence="10" id="KW-0732">Signal</keyword>
<name>A0A368NKG7_9GAMM</name>
<dbReference type="Pfam" id="PF02264">
    <property type="entry name" value="LamB"/>
    <property type="match status" value="1"/>
</dbReference>
<evidence type="ECO:0000256" key="4">
    <source>
        <dbReference type="ARBA" id="ARBA00022452"/>
    </source>
</evidence>
<evidence type="ECO:0000256" key="6">
    <source>
        <dbReference type="ARBA" id="ARBA00023065"/>
    </source>
</evidence>
<evidence type="ECO:0000256" key="2">
    <source>
        <dbReference type="ARBA" id="ARBA00007055"/>
    </source>
</evidence>
<comment type="similarity">
    <text evidence="2">Belongs to the porin LamB (TC 1.B.3) family.</text>
</comment>
<evidence type="ECO:0000256" key="5">
    <source>
        <dbReference type="ARBA" id="ARBA00022692"/>
    </source>
</evidence>
<dbReference type="GO" id="GO:0015288">
    <property type="term" value="F:porin activity"/>
    <property type="evidence" value="ECO:0007669"/>
    <property type="project" value="UniProtKB-KW"/>
</dbReference>
<keyword evidence="5" id="KW-0812">Transmembrane</keyword>
<dbReference type="GO" id="GO:0009279">
    <property type="term" value="C:cell outer membrane"/>
    <property type="evidence" value="ECO:0007669"/>
    <property type="project" value="UniProtKB-SubCell"/>
</dbReference>
<dbReference type="AlphaFoldDB" id="A0A368NKG7"/>
<keyword evidence="12" id="KW-1185">Reference proteome</keyword>
<dbReference type="RefSeq" id="WP_114337853.1">
    <property type="nucleotide sequence ID" value="NZ_QPID01000004.1"/>
</dbReference>
<dbReference type="InterPro" id="IPR036998">
    <property type="entry name" value="Porin_LamB_sf"/>
</dbReference>
<dbReference type="EMBL" id="QPID01000004">
    <property type="protein sequence ID" value="RCU50363.1"/>
    <property type="molecule type" value="Genomic_DNA"/>
</dbReference>
<evidence type="ECO:0000256" key="3">
    <source>
        <dbReference type="ARBA" id="ARBA00022448"/>
    </source>
</evidence>
<dbReference type="PANTHER" id="PTHR38762:SF1">
    <property type="entry name" value="CRYPTIC OUTER MEMBRANE PORIN BGLH-RELATED"/>
    <property type="match status" value="1"/>
</dbReference>
<dbReference type="GO" id="GO:0046930">
    <property type="term" value="C:pore complex"/>
    <property type="evidence" value="ECO:0007669"/>
    <property type="project" value="UniProtKB-KW"/>
</dbReference>
<dbReference type="Gene3D" id="2.40.170.10">
    <property type="entry name" value="Porin, LamB type"/>
    <property type="match status" value="1"/>
</dbReference>
<dbReference type="GO" id="GO:0006811">
    <property type="term" value="P:monoatomic ion transport"/>
    <property type="evidence" value="ECO:0007669"/>
    <property type="project" value="UniProtKB-KW"/>
</dbReference>
<accession>A0A368NKG7</accession>
<dbReference type="PANTHER" id="PTHR38762">
    <property type="entry name" value="CRYPTIC OUTER MEMBRANE PORIN BGLH-RELATED"/>
    <property type="match status" value="1"/>
</dbReference>
<organism evidence="11 12">
    <name type="scientific">Corallincola holothuriorum</name>
    <dbReference type="NCBI Taxonomy" id="2282215"/>
    <lineage>
        <taxon>Bacteria</taxon>
        <taxon>Pseudomonadati</taxon>
        <taxon>Pseudomonadota</taxon>
        <taxon>Gammaproteobacteria</taxon>
        <taxon>Alteromonadales</taxon>
        <taxon>Psychromonadaceae</taxon>
        <taxon>Corallincola</taxon>
    </lineage>
</organism>
<keyword evidence="7" id="KW-0626">Porin</keyword>
<evidence type="ECO:0000313" key="12">
    <source>
        <dbReference type="Proteomes" id="UP000252558"/>
    </source>
</evidence>
<feature type="signal peptide" evidence="10">
    <location>
        <begin position="1"/>
        <end position="25"/>
    </location>
</feature>
<reference evidence="11 12" key="1">
    <citation type="submission" date="2018-07" db="EMBL/GenBank/DDBJ databases">
        <title>Corallincola holothuriorum sp. nov., a new facultative anaerobe isolated from sea cucumber Apostichopus japonicus.</title>
        <authorList>
            <person name="Xia H."/>
        </authorList>
    </citation>
    <scope>NUCLEOTIDE SEQUENCE [LARGE SCALE GENOMIC DNA]</scope>
    <source>
        <strain evidence="11 12">C4</strain>
    </source>
</reference>
<sequence length="470" mass="52104">MNKINSKLVPLASAVAMAIFSSQVAAVEFHGYGRAGLSTTTNGGEQACFGSGGGGHWVGRLGDECDTYMEIGLGQELYNRDGVTFKMESMISYRQFNQGNDYQSVAGEKAGDSNPWSGGDTALRQLNVQAKGLFDFAPESTLWVGKRFYQRKDVHIMDLYYVNNSGYGVGLEGIGLGPGKLSVALTQMDTEDASLILDGIEIDEPTNDRANVQHNKLDVRYAGIPLWQGASLELIGIYGWTDFTDDQEDANDYLDKQDDDGMFFTAEVSHALMGGFNKVVFQYSTDALAESGWGNHGGGNVWHDGWTEASEKTFRILDWGVVKLHQDVDLGYAFLYQKADQNGMSANGRDEKERVSAVLRPSYKWNNYTKTTLELGYDRVKQGHWADDERGRDLDDGVDLYKVVVAQEFTAGRGFFARPALRLYAGSFWGDQAKNNYFLDREPDDGHTGTTDYQGIDGEVRFGAQVEAWW</sequence>
<dbReference type="Proteomes" id="UP000252558">
    <property type="component" value="Unassembled WGS sequence"/>
</dbReference>
<keyword evidence="9" id="KW-0998">Cell outer membrane</keyword>
<dbReference type="InterPro" id="IPR003192">
    <property type="entry name" value="Porin_LamB"/>
</dbReference>
<comment type="subcellular location">
    <subcellularLocation>
        <location evidence="1">Cell outer membrane</location>
        <topology evidence="1">Multi-pass membrane protein</topology>
    </subcellularLocation>
</comment>
<keyword evidence="6" id="KW-0406">Ion transport</keyword>
<gene>
    <name evidence="11" type="ORF">DU002_08015</name>
</gene>
<dbReference type="InterPro" id="IPR050286">
    <property type="entry name" value="G_neg_Bact_CarbUptk_Porin"/>
</dbReference>
<evidence type="ECO:0000256" key="9">
    <source>
        <dbReference type="ARBA" id="ARBA00023237"/>
    </source>
</evidence>
<evidence type="ECO:0000256" key="8">
    <source>
        <dbReference type="ARBA" id="ARBA00023136"/>
    </source>
</evidence>
<keyword evidence="3" id="KW-0813">Transport</keyword>
<dbReference type="SUPFAM" id="SSF56935">
    <property type="entry name" value="Porins"/>
    <property type="match status" value="1"/>
</dbReference>
<evidence type="ECO:0000256" key="10">
    <source>
        <dbReference type="SAM" id="SignalP"/>
    </source>
</evidence>
<evidence type="ECO:0000256" key="1">
    <source>
        <dbReference type="ARBA" id="ARBA00004571"/>
    </source>
</evidence>
<dbReference type="GO" id="GO:0015144">
    <property type="term" value="F:carbohydrate transmembrane transporter activity"/>
    <property type="evidence" value="ECO:0007669"/>
    <property type="project" value="TreeGrafter"/>
</dbReference>
<feature type="chain" id="PRO_5017076452" evidence="10">
    <location>
        <begin position="26"/>
        <end position="470"/>
    </location>
</feature>
<evidence type="ECO:0000256" key="7">
    <source>
        <dbReference type="ARBA" id="ARBA00023114"/>
    </source>
</evidence>
<proteinExistence type="inferred from homology"/>
<protein>
    <submittedName>
        <fullName evidence="11">Maltoporin LamB</fullName>
    </submittedName>
</protein>
<keyword evidence="8" id="KW-0472">Membrane</keyword>
<comment type="caution">
    <text evidence="11">The sequence shown here is derived from an EMBL/GenBank/DDBJ whole genome shotgun (WGS) entry which is preliminary data.</text>
</comment>
<keyword evidence="4" id="KW-1134">Transmembrane beta strand</keyword>
<evidence type="ECO:0000313" key="11">
    <source>
        <dbReference type="EMBL" id="RCU50363.1"/>
    </source>
</evidence>
<dbReference type="NCBIfam" id="NF006860">
    <property type="entry name" value="PRK09360.1"/>
    <property type="match status" value="1"/>
</dbReference>
<dbReference type="OrthoDB" id="106611at2"/>